<comment type="subunit">
    <text evidence="5">Homodimer.</text>
</comment>
<evidence type="ECO:0000256" key="4">
    <source>
        <dbReference type="ARBA" id="ARBA00047639"/>
    </source>
</evidence>
<keyword evidence="5" id="KW-0963">Cytoplasm</keyword>
<comment type="similarity">
    <text evidence="1 5">Belongs to the class-II aminoacyl-tRNA synthetase family.</text>
</comment>
<dbReference type="Pfam" id="PF03129">
    <property type="entry name" value="HGTP_anticodon"/>
    <property type="match status" value="1"/>
</dbReference>
<dbReference type="PANTHER" id="PTHR43707">
    <property type="entry name" value="HISTIDYL-TRNA SYNTHETASE"/>
    <property type="match status" value="1"/>
</dbReference>
<evidence type="ECO:0000256" key="5">
    <source>
        <dbReference type="HAMAP-Rule" id="MF_00127"/>
    </source>
</evidence>
<reference evidence="8 9" key="1">
    <citation type="journal article" date="2016" name="Nat. Commun.">
        <title>Thousands of microbial genomes shed light on interconnected biogeochemical processes in an aquifer system.</title>
        <authorList>
            <person name="Anantharaman K."/>
            <person name="Brown C.T."/>
            <person name="Hug L.A."/>
            <person name="Sharon I."/>
            <person name="Castelle C.J."/>
            <person name="Probst A.J."/>
            <person name="Thomas B.C."/>
            <person name="Singh A."/>
            <person name="Wilkins M.J."/>
            <person name="Karaoz U."/>
            <person name="Brodie E.L."/>
            <person name="Williams K.H."/>
            <person name="Hubbard S.S."/>
            <person name="Banfield J.F."/>
        </authorList>
    </citation>
    <scope>NUCLEOTIDE SEQUENCE [LARGE SCALE GENOMIC DNA]</scope>
</reference>
<dbReference type="PROSITE" id="PS50862">
    <property type="entry name" value="AA_TRNA_LIGASE_II"/>
    <property type="match status" value="1"/>
</dbReference>
<dbReference type="Gene3D" id="3.40.50.800">
    <property type="entry name" value="Anticodon-binding domain"/>
    <property type="match status" value="1"/>
</dbReference>
<sequence length="429" mass="48677">MSKKSRQFQAPRGMQDVLPEDQKYWRYVLRKAETLAEFYGFEKIETPVMESTDLFMRSVGESSDIVEKEMYTLKTKGGDSLTLRPEGTAPVARAYIENGMSVRPHPVKLYYVEPMFRHDQPQAGRYRQFHQFGIETIGDASESVDAELIFLAYKLLDSLNLEGYNLHINSIGDSSCRPAYIKALKEYYKNKIKNVCGQCKNRIKTNVLRMLDCKEEECKEIAKEAPQTVDFLDEACHAHFKHVLEFLDEAKVPYIMNSHLVRGLDYYTRTVFEFVPEENAASQATIIGGGRYDRLIDLLGGSKTAAAGWSMGLERVILALKEKGVAVPEIGPKPKIFLAQLGEAAKRKSLLLFESFRKAGIEAKSSLGRDSIKSQLRIANRLEVKFTLIFGQKEALDGTIILREMDSGVQETIPVEKIVEEVKKRLKHD</sequence>
<name>A0A1F8EIE3_9BACT</name>
<evidence type="ECO:0000259" key="7">
    <source>
        <dbReference type="PROSITE" id="PS50862"/>
    </source>
</evidence>
<dbReference type="STRING" id="1802662.A2736_01870"/>
<feature type="binding site" evidence="6">
    <location>
        <position position="135"/>
    </location>
    <ligand>
        <name>L-histidine</name>
        <dbReference type="ChEBI" id="CHEBI:57595"/>
    </ligand>
</feature>
<evidence type="ECO:0000256" key="3">
    <source>
        <dbReference type="ARBA" id="ARBA00023146"/>
    </source>
</evidence>
<evidence type="ECO:0000256" key="1">
    <source>
        <dbReference type="ARBA" id="ARBA00008226"/>
    </source>
</evidence>
<dbReference type="InterPro" id="IPR004516">
    <property type="entry name" value="HisRS/HisZ"/>
</dbReference>
<dbReference type="EC" id="6.1.1.21" evidence="5"/>
<dbReference type="GO" id="GO:0006427">
    <property type="term" value="P:histidyl-tRNA aminoacylation"/>
    <property type="evidence" value="ECO:0007669"/>
    <property type="project" value="UniProtKB-UniRule"/>
</dbReference>
<dbReference type="NCBIfam" id="TIGR00442">
    <property type="entry name" value="hisS"/>
    <property type="match status" value="1"/>
</dbReference>
<keyword evidence="3 5" id="KW-0030">Aminoacyl-tRNA synthetase</keyword>
<dbReference type="InterPro" id="IPR036621">
    <property type="entry name" value="Anticodon-bd_dom_sf"/>
</dbReference>
<feature type="binding site" evidence="6">
    <location>
        <begin position="266"/>
        <end position="267"/>
    </location>
    <ligand>
        <name>L-histidine</name>
        <dbReference type="ChEBI" id="CHEBI:57595"/>
    </ligand>
</feature>
<dbReference type="SUPFAM" id="SSF52954">
    <property type="entry name" value="Class II aaRS ABD-related"/>
    <property type="match status" value="1"/>
</dbReference>
<keyword evidence="5" id="KW-0648">Protein biosynthesis</keyword>
<proteinExistence type="inferred from homology"/>
<evidence type="ECO:0000256" key="2">
    <source>
        <dbReference type="ARBA" id="ARBA00022741"/>
    </source>
</evidence>
<evidence type="ECO:0000313" key="9">
    <source>
        <dbReference type="Proteomes" id="UP000177503"/>
    </source>
</evidence>
<feature type="binding site" evidence="6">
    <location>
        <position position="117"/>
    </location>
    <ligand>
        <name>L-histidine</name>
        <dbReference type="ChEBI" id="CHEBI:57595"/>
    </ligand>
</feature>
<dbReference type="Gene3D" id="3.30.930.10">
    <property type="entry name" value="Bira Bifunctional Protein, Domain 2"/>
    <property type="match status" value="1"/>
</dbReference>
<accession>A0A1F8EIE3</accession>
<evidence type="ECO:0000313" key="8">
    <source>
        <dbReference type="EMBL" id="OGN00110.1"/>
    </source>
</evidence>
<keyword evidence="2 5" id="KW-0547">Nucleotide-binding</keyword>
<dbReference type="PANTHER" id="PTHR43707:SF1">
    <property type="entry name" value="HISTIDINE--TRNA LIGASE, MITOCHONDRIAL-RELATED"/>
    <property type="match status" value="1"/>
</dbReference>
<dbReference type="InterPro" id="IPR006195">
    <property type="entry name" value="aa-tRNA-synth_II"/>
</dbReference>
<dbReference type="Pfam" id="PF13393">
    <property type="entry name" value="tRNA-synt_His"/>
    <property type="match status" value="1"/>
</dbReference>
<dbReference type="EMBL" id="MGJC01000012">
    <property type="protein sequence ID" value="OGN00110.1"/>
    <property type="molecule type" value="Genomic_DNA"/>
</dbReference>
<dbReference type="Proteomes" id="UP000177503">
    <property type="component" value="Unassembled WGS sequence"/>
</dbReference>
<keyword evidence="5" id="KW-0067">ATP-binding</keyword>
<dbReference type="InterPro" id="IPR015807">
    <property type="entry name" value="His-tRNA-ligase"/>
</dbReference>
<comment type="caution">
    <text evidence="8">The sequence shown here is derived from an EMBL/GenBank/DDBJ whole genome shotgun (WGS) entry which is preliminary data.</text>
</comment>
<evidence type="ECO:0000256" key="6">
    <source>
        <dbReference type="PIRSR" id="PIRSR001549-1"/>
    </source>
</evidence>
<dbReference type="HAMAP" id="MF_00127">
    <property type="entry name" value="His_tRNA_synth"/>
    <property type="match status" value="1"/>
</dbReference>
<comment type="subcellular location">
    <subcellularLocation>
        <location evidence="5">Cytoplasm</location>
    </subcellularLocation>
</comment>
<dbReference type="GO" id="GO:0005737">
    <property type="term" value="C:cytoplasm"/>
    <property type="evidence" value="ECO:0007669"/>
    <property type="project" value="UniProtKB-SubCell"/>
</dbReference>
<gene>
    <name evidence="5" type="primary">hisS</name>
    <name evidence="8" type="ORF">A2736_01870</name>
</gene>
<keyword evidence="5 8" id="KW-0436">Ligase</keyword>
<dbReference type="AlphaFoldDB" id="A0A1F8EIE3"/>
<dbReference type="GO" id="GO:0004821">
    <property type="term" value="F:histidine-tRNA ligase activity"/>
    <property type="evidence" value="ECO:0007669"/>
    <property type="project" value="UniProtKB-UniRule"/>
</dbReference>
<feature type="binding site" evidence="6">
    <location>
        <position position="262"/>
    </location>
    <ligand>
        <name>L-histidine</name>
        <dbReference type="ChEBI" id="CHEBI:57595"/>
    </ligand>
</feature>
<dbReference type="GO" id="GO:0005524">
    <property type="term" value="F:ATP binding"/>
    <property type="evidence" value="ECO:0007669"/>
    <property type="project" value="UniProtKB-UniRule"/>
</dbReference>
<feature type="binding site" evidence="6">
    <location>
        <position position="131"/>
    </location>
    <ligand>
        <name>L-histidine</name>
        <dbReference type="ChEBI" id="CHEBI:57595"/>
    </ligand>
</feature>
<feature type="domain" description="Aminoacyl-transfer RNA synthetases class-II family profile" evidence="7">
    <location>
        <begin position="1"/>
        <end position="328"/>
    </location>
</feature>
<dbReference type="InterPro" id="IPR045864">
    <property type="entry name" value="aa-tRNA-synth_II/BPL/LPL"/>
</dbReference>
<dbReference type="SUPFAM" id="SSF55681">
    <property type="entry name" value="Class II aaRS and biotin synthetases"/>
    <property type="match status" value="1"/>
</dbReference>
<dbReference type="InterPro" id="IPR041715">
    <property type="entry name" value="HisRS-like_core"/>
</dbReference>
<dbReference type="PIRSF" id="PIRSF001549">
    <property type="entry name" value="His-tRNA_synth"/>
    <property type="match status" value="1"/>
</dbReference>
<feature type="binding site" evidence="6">
    <location>
        <begin position="86"/>
        <end position="88"/>
    </location>
    <ligand>
        <name>L-histidine</name>
        <dbReference type="ChEBI" id="CHEBI:57595"/>
    </ligand>
</feature>
<dbReference type="InterPro" id="IPR004154">
    <property type="entry name" value="Anticodon-bd"/>
</dbReference>
<dbReference type="CDD" id="cd00773">
    <property type="entry name" value="HisRS-like_core"/>
    <property type="match status" value="1"/>
</dbReference>
<comment type="catalytic activity">
    <reaction evidence="4 5">
        <text>tRNA(His) + L-histidine + ATP = L-histidyl-tRNA(His) + AMP + diphosphate + H(+)</text>
        <dbReference type="Rhea" id="RHEA:17313"/>
        <dbReference type="Rhea" id="RHEA-COMP:9665"/>
        <dbReference type="Rhea" id="RHEA-COMP:9689"/>
        <dbReference type="ChEBI" id="CHEBI:15378"/>
        <dbReference type="ChEBI" id="CHEBI:30616"/>
        <dbReference type="ChEBI" id="CHEBI:33019"/>
        <dbReference type="ChEBI" id="CHEBI:57595"/>
        <dbReference type="ChEBI" id="CHEBI:78442"/>
        <dbReference type="ChEBI" id="CHEBI:78527"/>
        <dbReference type="ChEBI" id="CHEBI:456215"/>
        <dbReference type="EC" id="6.1.1.21"/>
    </reaction>
</comment>
<organism evidence="8 9">
    <name type="scientific">Candidatus Yanofskybacteria bacterium RIFCSPHIGHO2_01_FULL_41_27</name>
    <dbReference type="NCBI Taxonomy" id="1802662"/>
    <lineage>
        <taxon>Bacteria</taxon>
        <taxon>Candidatus Yanofskyibacteriota</taxon>
    </lineage>
</organism>
<protein>
    <recommendedName>
        <fullName evidence="5">Histidine--tRNA ligase</fullName>
        <ecNumber evidence="5">6.1.1.21</ecNumber>
    </recommendedName>
    <alternativeName>
        <fullName evidence="5">Histidyl-tRNA synthetase</fullName>
        <shortName evidence="5">HisRS</shortName>
    </alternativeName>
</protein>